<accession>A0A1C6GL80</accession>
<feature type="domain" description="CarD-like/TRCF RNAP-interacting" evidence="1">
    <location>
        <begin position="1"/>
        <end position="113"/>
    </location>
</feature>
<dbReference type="InterPro" id="IPR042215">
    <property type="entry name" value="CarD-like_C"/>
</dbReference>
<protein>
    <submittedName>
        <fullName evidence="2">CarD-like/TRCF domain</fullName>
    </submittedName>
</protein>
<dbReference type="GO" id="GO:0009303">
    <property type="term" value="P:rRNA transcription"/>
    <property type="evidence" value="ECO:0007669"/>
    <property type="project" value="TreeGrafter"/>
</dbReference>
<dbReference type="Gene3D" id="1.20.58.1290">
    <property type="entry name" value="CarD-like, C-terminal domain"/>
    <property type="match status" value="1"/>
</dbReference>
<reference evidence="2" key="1">
    <citation type="submission" date="2015-09" db="EMBL/GenBank/DDBJ databases">
        <authorList>
            <consortium name="Pathogen Informatics"/>
        </authorList>
    </citation>
    <scope>NUCLEOTIDE SEQUENCE</scope>
    <source>
        <strain evidence="2">2789STDY5834896</strain>
    </source>
</reference>
<dbReference type="AlphaFoldDB" id="A0A1C6GL80"/>
<name>A0A1C6GL80_9FIRM</name>
<dbReference type="SMART" id="SM01058">
    <property type="entry name" value="CarD_TRCF"/>
    <property type="match status" value="1"/>
</dbReference>
<gene>
    <name evidence="2" type="ORF">SAMEA3545359_00443</name>
</gene>
<evidence type="ECO:0000313" key="2">
    <source>
        <dbReference type="EMBL" id="SCJ46073.1"/>
    </source>
</evidence>
<dbReference type="InterPro" id="IPR036101">
    <property type="entry name" value="CarD-like/TRCF_RID_sf"/>
</dbReference>
<dbReference type="EMBL" id="FMHG01000001">
    <property type="protein sequence ID" value="SCJ46073.1"/>
    <property type="molecule type" value="Genomic_DNA"/>
</dbReference>
<dbReference type="Gene3D" id="2.40.10.170">
    <property type="match status" value="1"/>
</dbReference>
<dbReference type="PANTHER" id="PTHR38447">
    <property type="entry name" value="TRANSCRIPTION FACTOR YDEB-RELATED"/>
    <property type="match status" value="1"/>
</dbReference>
<dbReference type="Pfam" id="PF21095">
    <property type="entry name" value="CarD_C"/>
    <property type="match status" value="1"/>
</dbReference>
<dbReference type="InterPro" id="IPR003711">
    <property type="entry name" value="CarD-like/TRCF_RID"/>
</dbReference>
<organism evidence="2">
    <name type="scientific">uncultured Anaerotruncus sp</name>
    <dbReference type="NCBI Taxonomy" id="905011"/>
    <lineage>
        <taxon>Bacteria</taxon>
        <taxon>Bacillati</taxon>
        <taxon>Bacillota</taxon>
        <taxon>Clostridia</taxon>
        <taxon>Eubacteriales</taxon>
        <taxon>Oscillospiraceae</taxon>
        <taxon>Anaerotruncus</taxon>
        <taxon>environmental samples</taxon>
    </lineage>
</organism>
<dbReference type="Pfam" id="PF02559">
    <property type="entry name" value="CarD_TRCF_RID"/>
    <property type="match status" value="1"/>
</dbReference>
<dbReference type="PANTHER" id="PTHR38447:SF1">
    <property type="entry name" value="RNA POLYMERASE-BINDING TRANSCRIPTION FACTOR CARD"/>
    <property type="match status" value="1"/>
</dbReference>
<proteinExistence type="predicted"/>
<sequence>MFQQNDTVLYGAQGVCRIAEISVMDLCGNKEEYYVLRPVYDEKSTIFVPAANQKLCDKMRRILSAEEIYALIRSMPDKENIWIEDENQRREAYRTILAGGDRVQLVQLIKTLYTHQQLQQQKGRKLHASDEHFMKEAERMLYEEFAHVLKIKPQQVLPLIVEQIEVEDKIQ</sequence>
<evidence type="ECO:0000259" key="1">
    <source>
        <dbReference type="SMART" id="SM01058"/>
    </source>
</evidence>
<dbReference type="InterPro" id="IPR052531">
    <property type="entry name" value="CarD-like_regulator"/>
</dbReference>
<dbReference type="InterPro" id="IPR048792">
    <property type="entry name" value="CarD_C"/>
</dbReference>
<dbReference type="SUPFAM" id="SSF141259">
    <property type="entry name" value="CarD-like"/>
    <property type="match status" value="1"/>
</dbReference>